<reference evidence="1 2" key="1">
    <citation type="submission" date="2019-07" db="EMBL/GenBank/DDBJ databases">
        <title>Venturia inaequalis Genome Resource.</title>
        <authorList>
            <person name="Lichtner F.J."/>
        </authorList>
    </citation>
    <scope>NUCLEOTIDE SEQUENCE [LARGE SCALE GENOMIC DNA]</scope>
    <source>
        <strain evidence="1 2">DMI_063113</strain>
    </source>
</reference>
<dbReference type="Proteomes" id="UP000490939">
    <property type="component" value="Unassembled WGS sequence"/>
</dbReference>
<name>A0A8H3Z8D0_VENIN</name>
<dbReference type="EMBL" id="WNWR01000161">
    <property type="protein sequence ID" value="KAE9989950.1"/>
    <property type="molecule type" value="Genomic_DNA"/>
</dbReference>
<comment type="caution">
    <text evidence="1">The sequence shown here is derived from an EMBL/GenBank/DDBJ whole genome shotgun (WGS) entry which is preliminary data.</text>
</comment>
<evidence type="ECO:0000313" key="2">
    <source>
        <dbReference type="Proteomes" id="UP000490939"/>
    </source>
</evidence>
<accession>A0A8H3Z8D0</accession>
<keyword evidence="2" id="KW-1185">Reference proteome</keyword>
<protein>
    <submittedName>
        <fullName evidence="1">Uncharacterized protein</fullName>
    </submittedName>
</protein>
<dbReference type="AlphaFoldDB" id="A0A8H3Z8D0"/>
<sequence>MNSLEEQFINCGDEGNQSVRKKEVNLILEYIEKPVNVTANHPWLSQLSLVRSLVRDKEKYLDMYMDGLNAASIMRKTGSRLRSPNRIVKKWPAALKLGPKETGAKEEFNAAMAGELSGTECYLEWQRVD</sequence>
<proteinExistence type="predicted"/>
<gene>
    <name evidence="1" type="ORF">EG327_002092</name>
</gene>
<organism evidence="1 2">
    <name type="scientific">Venturia inaequalis</name>
    <name type="common">Apple scab fungus</name>
    <dbReference type="NCBI Taxonomy" id="5025"/>
    <lineage>
        <taxon>Eukaryota</taxon>
        <taxon>Fungi</taxon>
        <taxon>Dikarya</taxon>
        <taxon>Ascomycota</taxon>
        <taxon>Pezizomycotina</taxon>
        <taxon>Dothideomycetes</taxon>
        <taxon>Pleosporomycetidae</taxon>
        <taxon>Venturiales</taxon>
        <taxon>Venturiaceae</taxon>
        <taxon>Venturia</taxon>
    </lineage>
</organism>
<evidence type="ECO:0000313" key="1">
    <source>
        <dbReference type="EMBL" id="KAE9989950.1"/>
    </source>
</evidence>